<keyword evidence="1" id="KW-0812">Transmembrane</keyword>
<evidence type="ECO:0000313" key="2">
    <source>
        <dbReference type="EMBL" id="ACV25493.1"/>
    </source>
</evidence>
<evidence type="ECO:0000313" key="3">
    <source>
        <dbReference type="Proteomes" id="UP000001231"/>
    </source>
</evidence>
<proteinExistence type="predicted"/>
<gene>
    <name evidence="2" type="ordered locus">Kkor_0071</name>
</gene>
<dbReference type="Proteomes" id="UP000001231">
    <property type="component" value="Chromosome"/>
</dbReference>
<sequence>MTEFAIALLAGIATAIIIAAVTKWLWPSFQDRCLYKGIRVAGTWEISELRNGETVKAGKIHLNQKGRIITGSSTRTRTRDGKKSERKFKYHGFTCGKQITLTFEDEKGAGFDTGTYVFVVQNDGTTMIGMATFHGKAENKIISEPRTLTKVVA</sequence>
<dbReference type="HOGENOM" id="CLU_1709331_0_0_6"/>
<dbReference type="AlphaFoldDB" id="C7R662"/>
<reference evidence="2 3" key="1">
    <citation type="journal article" date="2009" name="Stand. Genomic Sci.">
        <title>Complete genome sequence of Kangiella koreensis type strain (SW-125).</title>
        <authorList>
            <person name="Han C."/>
            <person name="Sikorski J."/>
            <person name="Lapidus A."/>
            <person name="Nolan M."/>
            <person name="Glavina Del Rio T."/>
            <person name="Tice H."/>
            <person name="Cheng J.F."/>
            <person name="Lucas S."/>
            <person name="Chen F."/>
            <person name="Copeland A."/>
            <person name="Ivanova N."/>
            <person name="Mavromatis K."/>
            <person name="Ovchinnikova G."/>
            <person name="Pati A."/>
            <person name="Bruce D."/>
            <person name="Goodwin L."/>
            <person name="Pitluck S."/>
            <person name="Chen A."/>
            <person name="Palaniappan K."/>
            <person name="Land M."/>
            <person name="Hauser L."/>
            <person name="Chang Y.J."/>
            <person name="Jeffries C.D."/>
            <person name="Chain P."/>
            <person name="Saunders E."/>
            <person name="Brettin T."/>
            <person name="Goker M."/>
            <person name="Tindall B.J."/>
            <person name="Bristow J."/>
            <person name="Eisen J.A."/>
            <person name="Markowitz V."/>
            <person name="Hugenholtz P."/>
            <person name="Kyrpides N.C."/>
            <person name="Klenk H.P."/>
            <person name="Detter J.C."/>
        </authorList>
    </citation>
    <scope>NUCLEOTIDE SEQUENCE [LARGE SCALE GENOMIC DNA]</scope>
    <source>
        <strain evidence="3">DSM 16069 / KCTC 12182 / SW-125</strain>
    </source>
</reference>
<evidence type="ECO:0000256" key="1">
    <source>
        <dbReference type="SAM" id="Phobius"/>
    </source>
</evidence>
<dbReference type="EMBL" id="CP001707">
    <property type="protein sequence ID" value="ACV25493.1"/>
    <property type="molecule type" value="Genomic_DNA"/>
</dbReference>
<dbReference type="eggNOG" id="ENOG5033UP0">
    <property type="taxonomic scope" value="Bacteria"/>
</dbReference>
<dbReference type="STRING" id="523791.Kkor_0071"/>
<accession>C7R662</accession>
<protein>
    <submittedName>
        <fullName evidence="2">Uncharacterized protein</fullName>
    </submittedName>
</protein>
<keyword evidence="1" id="KW-0472">Membrane</keyword>
<keyword evidence="3" id="KW-1185">Reference proteome</keyword>
<keyword evidence="1" id="KW-1133">Transmembrane helix</keyword>
<feature type="transmembrane region" description="Helical" evidence="1">
    <location>
        <begin position="6"/>
        <end position="26"/>
    </location>
</feature>
<name>C7R662_KANKD</name>
<organism evidence="2 3">
    <name type="scientific">Kangiella koreensis (strain DSM 16069 / JCM 12317 / KCTC 12182 / SW-125)</name>
    <dbReference type="NCBI Taxonomy" id="523791"/>
    <lineage>
        <taxon>Bacteria</taxon>
        <taxon>Pseudomonadati</taxon>
        <taxon>Pseudomonadota</taxon>
        <taxon>Gammaproteobacteria</taxon>
        <taxon>Kangiellales</taxon>
        <taxon>Kangiellaceae</taxon>
        <taxon>Kangiella</taxon>
    </lineage>
</organism>
<dbReference type="KEGG" id="kko:Kkor_0071"/>
<dbReference type="OrthoDB" id="7062928at2"/>
<dbReference type="RefSeq" id="WP_012800008.1">
    <property type="nucleotide sequence ID" value="NC_013166.1"/>
</dbReference>
<dbReference type="InParanoid" id="C7R662"/>